<organism evidence="1 2">
    <name type="scientific">Meristemomyces frigidus</name>
    <dbReference type="NCBI Taxonomy" id="1508187"/>
    <lineage>
        <taxon>Eukaryota</taxon>
        <taxon>Fungi</taxon>
        <taxon>Dikarya</taxon>
        <taxon>Ascomycota</taxon>
        <taxon>Pezizomycotina</taxon>
        <taxon>Dothideomycetes</taxon>
        <taxon>Dothideomycetidae</taxon>
        <taxon>Mycosphaerellales</taxon>
        <taxon>Teratosphaeriaceae</taxon>
        <taxon>Meristemomyces</taxon>
    </lineage>
</organism>
<accession>A0AAN7TFB1</accession>
<dbReference type="Proteomes" id="UP001310890">
    <property type="component" value="Unassembled WGS sequence"/>
</dbReference>
<comment type="caution">
    <text evidence="1">The sequence shown here is derived from an EMBL/GenBank/DDBJ whole genome shotgun (WGS) entry which is preliminary data.</text>
</comment>
<proteinExistence type="predicted"/>
<name>A0AAN7TFB1_9PEZI</name>
<reference evidence="1" key="1">
    <citation type="submission" date="2023-08" db="EMBL/GenBank/DDBJ databases">
        <title>Black Yeasts Isolated from many extreme environments.</title>
        <authorList>
            <person name="Coleine C."/>
            <person name="Stajich J.E."/>
            <person name="Selbmann L."/>
        </authorList>
    </citation>
    <scope>NUCLEOTIDE SEQUENCE</scope>
    <source>
        <strain evidence="1">CCFEE 5401</strain>
    </source>
</reference>
<sequence length="636" mass="71816">MSPMFASADIAALVAAYSPPTPLKDRPSFLFRKRPRDDNLVDSRHVLDQFHSLLETSSSRIALPDLASRLKIDKVDWLLECYHDPLYYGGDGLHILPLPEIRRVLEDGYEGSLDSTVEVNGFATRNDLARSTLRSLIECSLSEGKLHWWNDRTKGSSHFYSDALRKAVNDYLQSLASSEYAQTEYAGGVDLCSRFPNVPAALLLEMAQSISTQEQYRQPAGEWQLLQDRAVFIPASHIQNVEKRKRVAQQTQLDQSARHLVVQGYCKVENDQPAGLMSSHDEHVDSMSYEIRRRAESQLEAAASRQFHELSHNNAEGVRQLWLIQRDSLEDTLRSLKIIAPQETSRIWHARDGSEAQAKLTTSTLESLEHEIGRDILNIVIQCQPYRSHIENTITTTLEELAAQETTTYQTTLLERWVLPLHLYTTGLSSITDPTLVQNLSEFIIDYFRRDVLPTTTKSLTERRLLLDHQRRKDYDKLSDTISASKTISDLATATTKSTKKEKIRRPTPTQTRNAKRTILEQKSCQLLSAKISRGSDILQNLIWILMAEKLEGTFMSSGKDTSRMIKMYASAVGGEEGHVQDDVKQNIERLEQFKAQLKAGEAGGDVIRDMKSMAVGAVERWVGGHCSVNGTEVMT</sequence>
<dbReference type="EMBL" id="JAVRRL010000035">
    <property type="protein sequence ID" value="KAK5111857.1"/>
    <property type="molecule type" value="Genomic_DNA"/>
</dbReference>
<evidence type="ECO:0000313" key="1">
    <source>
        <dbReference type="EMBL" id="KAK5111857.1"/>
    </source>
</evidence>
<evidence type="ECO:0000313" key="2">
    <source>
        <dbReference type="Proteomes" id="UP001310890"/>
    </source>
</evidence>
<protein>
    <submittedName>
        <fullName evidence="1">Uncharacterized protein</fullName>
    </submittedName>
</protein>
<dbReference type="AlphaFoldDB" id="A0AAN7TFB1"/>
<gene>
    <name evidence="1" type="ORF">LTR62_004588</name>
</gene>